<keyword evidence="9" id="KW-1185">Reference proteome</keyword>
<keyword evidence="5 6" id="KW-0472">Membrane</keyword>
<keyword evidence="2" id="KW-1003">Cell membrane</keyword>
<dbReference type="PANTHER" id="PTHR33406">
    <property type="entry name" value="MEMBRANE PROTEIN MJ1562-RELATED"/>
    <property type="match status" value="1"/>
</dbReference>
<evidence type="ECO:0000256" key="4">
    <source>
        <dbReference type="ARBA" id="ARBA00022989"/>
    </source>
</evidence>
<dbReference type="SUPFAM" id="SSF82866">
    <property type="entry name" value="Multidrug efflux transporter AcrB transmembrane domain"/>
    <property type="match status" value="1"/>
</dbReference>
<accession>A0ABY5YXN7</accession>
<dbReference type="Gene3D" id="1.20.1640.10">
    <property type="entry name" value="Multidrug efflux transporter AcrB transmembrane domain"/>
    <property type="match status" value="1"/>
</dbReference>
<evidence type="ECO:0000259" key="7">
    <source>
        <dbReference type="Pfam" id="PF03176"/>
    </source>
</evidence>
<evidence type="ECO:0000313" key="9">
    <source>
        <dbReference type="Proteomes" id="UP001058271"/>
    </source>
</evidence>
<dbReference type="InterPro" id="IPR004869">
    <property type="entry name" value="MMPL_dom"/>
</dbReference>
<evidence type="ECO:0000313" key="8">
    <source>
        <dbReference type="EMBL" id="UWZ34525.1"/>
    </source>
</evidence>
<comment type="subcellular location">
    <subcellularLocation>
        <location evidence="1">Cell membrane</location>
        <topology evidence="1">Multi-pass membrane protein</topology>
    </subcellularLocation>
</comment>
<keyword evidence="4 6" id="KW-1133">Transmembrane helix</keyword>
<feature type="transmembrane region" description="Helical" evidence="6">
    <location>
        <begin position="225"/>
        <end position="247"/>
    </location>
</feature>
<feature type="transmembrane region" description="Helical" evidence="6">
    <location>
        <begin position="191"/>
        <end position="213"/>
    </location>
</feature>
<feature type="transmembrane region" description="Helical" evidence="6">
    <location>
        <begin position="108"/>
        <end position="129"/>
    </location>
</feature>
<reference evidence="8" key="1">
    <citation type="submission" date="2021-04" db="EMBL/GenBank/DDBJ databases">
        <title>Biosynthetic gene clusters of Dactylosporangioum roseum.</title>
        <authorList>
            <person name="Hartkoorn R.C."/>
            <person name="Beaudoing E."/>
            <person name="Hot D."/>
            <person name="Moureu S."/>
        </authorList>
    </citation>
    <scope>NUCLEOTIDE SEQUENCE</scope>
    <source>
        <strain evidence="8">NRRL B-16295</strain>
    </source>
</reference>
<evidence type="ECO:0000256" key="6">
    <source>
        <dbReference type="SAM" id="Phobius"/>
    </source>
</evidence>
<feature type="transmembrane region" description="Helical" evidence="6">
    <location>
        <begin position="82"/>
        <end position="101"/>
    </location>
</feature>
<name>A0ABY5YXN7_9ACTN</name>
<dbReference type="Pfam" id="PF03176">
    <property type="entry name" value="MMPL"/>
    <property type="match status" value="1"/>
</dbReference>
<dbReference type="Proteomes" id="UP001058271">
    <property type="component" value="Chromosome"/>
</dbReference>
<proteinExistence type="predicted"/>
<evidence type="ECO:0000256" key="2">
    <source>
        <dbReference type="ARBA" id="ARBA00022475"/>
    </source>
</evidence>
<evidence type="ECO:0000256" key="5">
    <source>
        <dbReference type="ARBA" id="ARBA00023136"/>
    </source>
</evidence>
<protein>
    <submittedName>
        <fullName evidence="8">MMPL family transporter</fullName>
    </submittedName>
</protein>
<dbReference type="PANTHER" id="PTHR33406:SF13">
    <property type="entry name" value="MEMBRANE PROTEIN YDFJ"/>
    <property type="match status" value="1"/>
</dbReference>
<dbReference type="EMBL" id="CP073721">
    <property type="protein sequence ID" value="UWZ34525.1"/>
    <property type="molecule type" value="Genomic_DNA"/>
</dbReference>
<gene>
    <name evidence="8" type="ORF">Drose_25270</name>
</gene>
<sequence>MTLVQRLRTEPGVAEVTGDPSFVSRDGRSAYLSVTLAVPPDSPAAVDVVRRIRASPAAPGEVRVGGPTAEFLDMSEETQSKTWLVIGLVLGLSFVFLTVILRSVILPLKAIVMNLLATGAAYGLLVWGFQDAHLAGPLDFVSSGSVQVYLPLTAFALLFGLSMDYEVFLVRRVQEEWRATGDTEHAVAVGLRHTALPITAAAAIMAAVFGSFVTSDILEMQQIGFGLAAAVLLDATLVRIVLVPAVMRLASSANWWLPAWLDRWLPHIDA</sequence>
<evidence type="ECO:0000256" key="1">
    <source>
        <dbReference type="ARBA" id="ARBA00004651"/>
    </source>
</evidence>
<dbReference type="InterPro" id="IPR050545">
    <property type="entry name" value="Mycobact_MmpL"/>
</dbReference>
<feature type="domain" description="Membrane transport protein MMPL" evidence="7">
    <location>
        <begin position="6"/>
        <end position="256"/>
    </location>
</feature>
<keyword evidence="3 6" id="KW-0812">Transmembrane</keyword>
<feature type="transmembrane region" description="Helical" evidence="6">
    <location>
        <begin position="149"/>
        <end position="170"/>
    </location>
</feature>
<organism evidence="8 9">
    <name type="scientific">Dactylosporangium roseum</name>
    <dbReference type="NCBI Taxonomy" id="47989"/>
    <lineage>
        <taxon>Bacteria</taxon>
        <taxon>Bacillati</taxon>
        <taxon>Actinomycetota</taxon>
        <taxon>Actinomycetes</taxon>
        <taxon>Micromonosporales</taxon>
        <taxon>Micromonosporaceae</taxon>
        <taxon>Dactylosporangium</taxon>
    </lineage>
</organism>
<evidence type="ECO:0000256" key="3">
    <source>
        <dbReference type="ARBA" id="ARBA00022692"/>
    </source>
</evidence>